<dbReference type="EMBL" id="AZEG01000026">
    <property type="protein sequence ID" value="KRL36524.1"/>
    <property type="molecule type" value="Genomic_DNA"/>
</dbReference>
<dbReference type="GO" id="GO:0003677">
    <property type="term" value="F:DNA binding"/>
    <property type="evidence" value="ECO:0007669"/>
    <property type="project" value="UniProtKB-KW"/>
</dbReference>
<dbReference type="SUPFAM" id="SSF53850">
    <property type="entry name" value="Periplasmic binding protein-like II"/>
    <property type="match status" value="1"/>
</dbReference>
<accession>A0A0R1PW45</accession>
<dbReference type="PROSITE" id="PS50931">
    <property type="entry name" value="HTH_LYSR"/>
    <property type="match status" value="1"/>
</dbReference>
<dbReference type="AlphaFoldDB" id="A0A0R1PW45"/>
<dbReference type="PANTHER" id="PTHR30419">
    <property type="entry name" value="HTH-TYPE TRANSCRIPTIONAL REGULATOR YBHD"/>
    <property type="match status" value="1"/>
</dbReference>
<name>A0A0R1PW45_9LACO</name>
<evidence type="ECO:0000313" key="6">
    <source>
        <dbReference type="EMBL" id="KRL36524.1"/>
    </source>
</evidence>
<keyword evidence="3" id="KW-0238">DNA-binding</keyword>
<dbReference type="InterPro" id="IPR050950">
    <property type="entry name" value="HTH-type_LysR_regulators"/>
</dbReference>
<dbReference type="STRING" id="1423812.FD20_GL001215"/>
<dbReference type="Pfam" id="PF00126">
    <property type="entry name" value="HTH_1"/>
    <property type="match status" value="1"/>
</dbReference>
<feature type="domain" description="HTH lysR-type" evidence="5">
    <location>
        <begin position="6"/>
        <end position="63"/>
    </location>
</feature>
<organism evidence="6 7">
    <name type="scientific">Liquorilactobacillus uvarum DSM 19971</name>
    <dbReference type="NCBI Taxonomy" id="1423812"/>
    <lineage>
        <taxon>Bacteria</taxon>
        <taxon>Bacillati</taxon>
        <taxon>Bacillota</taxon>
        <taxon>Bacilli</taxon>
        <taxon>Lactobacillales</taxon>
        <taxon>Lactobacillaceae</taxon>
        <taxon>Liquorilactobacillus</taxon>
    </lineage>
</organism>
<reference evidence="6 7" key="1">
    <citation type="journal article" date="2015" name="Genome Announc.">
        <title>Expanding the biotechnology potential of lactobacilli through comparative genomics of 213 strains and associated genera.</title>
        <authorList>
            <person name="Sun Z."/>
            <person name="Harris H.M."/>
            <person name="McCann A."/>
            <person name="Guo C."/>
            <person name="Argimon S."/>
            <person name="Zhang W."/>
            <person name="Yang X."/>
            <person name="Jeffery I.B."/>
            <person name="Cooney J.C."/>
            <person name="Kagawa T.F."/>
            <person name="Liu W."/>
            <person name="Song Y."/>
            <person name="Salvetti E."/>
            <person name="Wrobel A."/>
            <person name="Rasinkangas P."/>
            <person name="Parkhill J."/>
            <person name="Rea M.C."/>
            <person name="O'Sullivan O."/>
            <person name="Ritari J."/>
            <person name="Douillard F.P."/>
            <person name="Paul Ross R."/>
            <person name="Yang R."/>
            <person name="Briner A.E."/>
            <person name="Felis G.E."/>
            <person name="de Vos W.M."/>
            <person name="Barrangou R."/>
            <person name="Klaenhammer T.R."/>
            <person name="Caufield P.W."/>
            <person name="Cui Y."/>
            <person name="Zhang H."/>
            <person name="O'Toole P.W."/>
        </authorList>
    </citation>
    <scope>NUCLEOTIDE SEQUENCE [LARGE SCALE GENOMIC DNA]</scope>
    <source>
        <strain evidence="6 7">DSM 19971</strain>
    </source>
</reference>
<dbReference type="InterPro" id="IPR005119">
    <property type="entry name" value="LysR_subst-bd"/>
</dbReference>
<dbReference type="GO" id="GO:0005829">
    <property type="term" value="C:cytosol"/>
    <property type="evidence" value="ECO:0007669"/>
    <property type="project" value="TreeGrafter"/>
</dbReference>
<evidence type="ECO:0000313" key="7">
    <source>
        <dbReference type="Proteomes" id="UP000051155"/>
    </source>
</evidence>
<sequence>MWGAEMNTRDMEYFIRLTELKNFSKVAQEFKVSQPSITFALQRLERELDAKLIIRHRAHSQLVVTDSGEQLLRHAKRMLRHYQLIKMEITDIKQKKLALGLPPIIENNYFPAVARVLKEKNLLSKIKTMEYGSMRTLEALRKGEVDLALLGSIDSLSDEDIITEEFDRQTFSIFVSRKHELAVKKDVYFSDLKKEDFVMFKNGFVHNQAINTLAKRNHFRPHVVFRSNGTHSLMNLIADGVGIGFLTSVITPMRNDIVKVDLLDKDMPQFVTSIAYRHAYFFNDLQSEILNNIRKTLFKNNDNNKS</sequence>
<evidence type="ECO:0000256" key="4">
    <source>
        <dbReference type="ARBA" id="ARBA00023163"/>
    </source>
</evidence>
<dbReference type="GO" id="GO:0003700">
    <property type="term" value="F:DNA-binding transcription factor activity"/>
    <property type="evidence" value="ECO:0007669"/>
    <property type="project" value="InterPro"/>
</dbReference>
<evidence type="ECO:0000256" key="3">
    <source>
        <dbReference type="ARBA" id="ARBA00023125"/>
    </source>
</evidence>
<proteinExistence type="inferred from homology"/>
<dbReference type="InterPro" id="IPR036388">
    <property type="entry name" value="WH-like_DNA-bd_sf"/>
</dbReference>
<dbReference type="Gene3D" id="1.10.10.10">
    <property type="entry name" value="Winged helix-like DNA-binding domain superfamily/Winged helix DNA-binding domain"/>
    <property type="match status" value="1"/>
</dbReference>
<comment type="similarity">
    <text evidence="1">Belongs to the LysR transcriptional regulatory family.</text>
</comment>
<evidence type="ECO:0000256" key="2">
    <source>
        <dbReference type="ARBA" id="ARBA00023015"/>
    </source>
</evidence>
<keyword evidence="7" id="KW-1185">Reference proteome</keyword>
<keyword evidence="4" id="KW-0804">Transcription</keyword>
<dbReference type="InterPro" id="IPR000847">
    <property type="entry name" value="LysR_HTH_N"/>
</dbReference>
<evidence type="ECO:0000259" key="5">
    <source>
        <dbReference type="PROSITE" id="PS50931"/>
    </source>
</evidence>
<comment type="caution">
    <text evidence="6">The sequence shown here is derived from an EMBL/GenBank/DDBJ whole genome shotgun (WGS) entry which is preliminary data.</text>
</comment>
<dbReference type="Gene3D" id="3.40.190.290">
    <property type="match status" value="1"/>
</dbReference>
<protein>
    <submittedName>
        <fullName evidence="6">Malolactic regulator</fullName>
    </submittedName>
</protein>
<dbReference type="Pfam" id="PF03466">
    <property type="entry name" value="LysR_substrate"/>
    <property type="match status" value="1"/>
</dbReference>
<evidence type="ECO:0000256" key="1">
    <source>
        <dbReference type="ARBA" id="ARBA00009437"/>
    </source>
</evidence>
<dbReference type="SUPFAM" id="SSF46785">
    <property type="entry name" value="Winged helix' DNA-binding domain"/>
    <property type="match status" value="1"/>
</dbReference>
<dbReference type="PATRIC" id="fig|1423812.3.peg.1298"/>
<keyword evidence="2" id="KW-0805">Transcription regulation</keyword>
<gene>
    <name evidence="6" type="ORF">FD20_GL001215</name>
</gene>
<dbReference type="Proteomes" id="UP000051155">
    <property type="component" value="Unassembled WGS sequence"/>
</dbReference>
<dbReference type="InterPro" id="IPR036390">
    <property type="entry name" value="WH_DNA-bd_sf"/>
</dbReference>